<dbReference type="Gene3D" id="3.40.220.10">
    <property type="entry name" value="Leucine Aminopeptidase, subunit E, domain 1"/>
    <property type="match status" value="1"/>
</dbReference>
<name>A0ABT8YCY3_9SPHN</name>
<evidence type="ECO:0000313" key="8">
    <source>
        <dbReference type="Proteomes" id="UP001169764"/>
    </source>
</evidence>
<comment type="caution">
    <text evidence="7">The sequence shown here is derived from an EMBL/GenBank/DDBJ whole genome shotgun (WGS) entry which is preliminary data.</text>
</comment>
<dbReference type="GO" id="GO:0004177">
    <property type="term" value="F:aminopeptidase activity"/>
    <property type="evidence" value="ECO:0007669"/>
    <property type="project" value="UniProtKB-KW"/>
</dbReference>
<comment type="similarity">
    <text evidence="1">Belongs to the peptidase M17 family.</text>
</comment>
<dbReference type="InterPro" id="IPR011356">
    <property type="entry name" value="Leucine_aapep/pepB"/>
</dbReference>
<dbReference type="PANTHER" id="PTHR11963:SF20">
    <property type="entry name" value="PEPTIDASE B"/>
    <property type="match status" value="1"/>
</dbReference>
<dbReference type="InterPro" id="IPR000819">
    <property type="entry name" value="Peptidase_M17_C"/>
</dbReference>
<dbReference type="Gene3D" id="3.40.630.10">
    <property type="entry name" value="Zn peptidases"/>
    <property type="match status" value="1"/>
</dbReference>
<dbReference type="Proteomes" id="UP001169764">
    <property type="component" value="Unassembled WGS sequence"/>
</dbReference>
<sequence>MTDFAPLFIADRQQLATILYTVTKSGFEAWLKDLPQRARTAVSVARFKGEVGSVVILPGDKIDEWNAAAGVSEDGSPWDLAAAAQKLPEGLYRLAAGRQPNEAALGWLLAQHRFDAYRSSPKPEPMRTLLTSDVAAIDETVALAGAVALVRELVDTPSADMGPAELQAAAEALAAAHDGTCRVTRGEALLKGFPMIHAVGRAAARHREPRLIEIEWGEPSHPRIAIVGKGVCFDSGGLDIKPASGMLLMKKDMGGAAHALALARLVMEMRLPVRLHMLVPAVENAISADAFRPGDVLKSRQGLHVEIGNTDAEGRLVLADALTLACEETPPALLIDFATLTGAARVALGPDLPALFANDDALAEDLLAAGRTVQDPMWRLPLWPAYNDMLKSDLADINNAGSGGFAGSITAALFLERFVAKGVAWAHLDTFAWSPAGKPGRPKGGEALGLRAAWAMLKERFGTVR</sequence>
<keyword evidence="4" id="KW-0378">Hydrolase</keyword>
<dbReference type="PROSITE" id="PS00631">
    <property type="entry name" value="CYTOSOL_AP"/>
    <property type="match status" value="1"/>
</dbReference>
<dbReference type="EMBL" id="JAUOTP010000007">
    <property type="protein sequence ID" value="MDO6415678.1"/>
    <property type="molecule type" value="Genomic_DNA"/>
</dbReference>
<dbReference type="InterPro" id="IPR048816">
    <property type="entry name" value="Peptidase_M17_N_1"/>
</dbReference>
<dbReference type="Pfam" id="PF21337">
    <property type="entry name" value="Peptidase_M17_N_1"/>
    <property type="match status" value="1"/>
</dbReference>
<dbReference type="Pfam" id="PF00883">
    <property type="entry name" value="Peptidase_M17"/>
    <property type="match status" value="1"/>
</dbReference>
<dbReference type="PANTHER" id="PTHR11963">
    <property type="entry name" value="LEUCINE AMINOPEPTIDASE-RELATED"/>
    <property type="match status" value="1"/>
</dbReference>
<dbReference type="CDD" id="cd00433">
    <property type="entry name" value="Peptidase_M17"/>
    <property type="match status" value="1"/>
</dbReference>
<evidence type="ECO:0000256" key="2">
    <source>
        <dbReference type="ARBA" id="ARBA00022438"/>
    </source>
</evidence>
<evidence type="ECO:0000259" key="6">
    <source>
        <dbReference type="PROSITE" id="PS00631"/>
    </source>
</evidence>
<keyword evidence="5" id="KW-0464">Manganese</keyword>
<reference evidence="7" key="1">
    <citation type="submission" date="2023-07" db="EMBL/GenBank/DDBJ databases">
        <authorList>
            <person name="Kim M."/>
        </authorList>
    </citation>
    <scope>NUCLEOTIDE SEQUENCE</scope>
    <source>
        <strain evidence="7">BIUV-7</strain>
    </source>
</reference>
<proteinExistence type="inferred from homology"/>
<keyword evidence="3" id="KW-0645">Protease</keyword>
<evidence type="ECO:0000256" key="3">
    <source>
        <dbReference type="ARBA" id="ARBA00022670"/>
    </source>
</evidence>
<gene>
    <name evidence="7" type="ORF">Q4F19_14910</name>
</gene>
<organism evidence="7 8">
    <name type="scientific">Sphingomonas natans</name>
    <dbReference type="NCBI Taxonomy" id="3063330"/>
    <lineage>
        <taxon>Bacteria</taxon>
        <taxon>Pseudomonadati</taxon>
        <taxon>Pseudomonadota</taxon>
        <taxon>Alphaproteobacteria</taxon>
        <taxon>Sphingomonadales</taxon>
        <taxon>Sphingomonadaceae</taxon>
        <taxon>Sphingomonas</taxon>
    </lineage>
</organism>
<keyword evidence="2 7" id="KW-0031">Aminopeptidase</keyword>
<keyword evidence="8" id="KW-1185">Reference proteome</keyword>
<evidence type="ECO:0000313" key="7">
    <source>
        <dbReference type="EMBL" id="MDO6415678.1"/>
    </source>
</evidence>
<dbReference type="RefSeq" id="WP_303543969.1">
    <property type="nucleotide sequence ID" value="NZ_JAUOTP010000007.1"/>
</dbReference>
<accession>A0ABT8YCY3</accession>
<dbReference type="PRINTS" id="PR00481">
    <property type="entry name" value="LAMNOPPTDASE"/>
</dbReference>
<evidence type="ECO:0000256" key="1">
    <source>
        <dbReference type="ARBA" id="ARBA00009528"/>
    </source>
</evidence>
<dbReference type="SUPFAM" id="SSF53187">
    <property type="entry name" value="Zn-dependent exopeptidases"/>
    <property type="match status" value="1"/>
</dbReference>
<feature type="domain" description="Cytosol aminopeptidase" evidence="6">
    <location>
        <begin position="309"/>
        <end position="316"/>
    </location>
</feature>
<dbReference type="InterPro" id="IPR043472">
    <property type="entry name" value="Macro_dom-like"/>
</dbReference>
<evidence type="ECO:0000256" key="4">
    <source>
        <dbReference type="ARBA" id="ARBA00022801"/>
    </source>
</evidence>
<evidence type="ECO:0000256" key="5">
    <source>
        <dbReference type="ARBA" id="ARBA00023211"/>
    </source>
</evidence>
<protein>
    <submittedName>
        <fullName evidence="7">Leucyl aminopeptidase family protein</fullName>
    </submittedName>
</protein>